<dbReference type="CDD" id="cd01650">
    <property type="entry name" value="RT_nLTR_like"/>
    <property type="match status" value="1"/>
</dbReference>
<name>A0A9P0Z7T3_CUSEU</name>
<gene>
    <name evidence="2" type="ORF">CEURO_LOCUS10716</name>
</gene>
<feature type="domain" description="Reverse transcriptase" evidence="1">
    <location>
        <begin position="44"/>
        <end position="323"/>
    </location>
</feature>
<protein>
    <recommendedName>
        <fullName evidence="1">Reverse transcriptase domain-containing protein</fullName>
    </recommendedName>
</protein>
<comment type="caution">
    <text evidence="2">The sequence shown here is derived from an EMBL/GenBank/DDBJ whole genome shotgun (WGS) entry which is preliminary data.</text>
</comment>
<accession>A0A9P0Z7T3</accession>
<reference evidence="2" key="1">
    <citation type="submission" date="2022-07" db="EMBL/GenBank/DDBJ databases">
        <authorList>
            <person name="Macas J."/>
            <person name="Novak P."/>
            <person name="Neumann P."/>
        </authorList>
    </citation>
    <scope>NUCLEOTIDE SEQUENCE</scope>
</reference>
<dbReference type="PANTHER" id="PTHR33116">
    <property type="entry name" value="REVERSE TRANSCRIPTASE ZINC-BINDING DOMAIN-CONTAINING PROTEIN-RELATED-RELATED"/>
    <property type="match status" value="1"/>
</dbReference>
<dbReference type="Pfam" id="PF00078">
    <property type="entry name" value="RVT_1"/>
    <property type="match status" value="1"/>
</dbReference>
<dbReference type="AlphaFoldDB" id="A0A9P0Z7T3"/>
<evidence type="ECO:0000313" key="2">
    <source>
        <dbReference type="EMBL" id="CAH9089090.1"/>
    </source>
</evidence>
<evidence type="ECO:0000313" key="3">
    <source>
        <dbReference type="Proteomes" id="UP001152484"/>
    </source>
</evidence>
<dbReference type="OrthoDB" id="1744944at2759"/>
<sequence>MEEIKQAVWSLNKDGASGPDGYNGVFFRTCWDIVGMDVVRAVQDFFIGNHIPKAMACILIVLIPKGDKVSTFADFRPISLSNFISKVCTRVLASRLSAILPKLISEEQAGFMTGRDISDHILVAQEMVNALDKKVRGTNLVVKLDMAKAFDRLSWVFLEAILFKFGFAGSFIKLILDHLKATHFSVLINGTPSGFFKPSRGVKQGDPLSPFLFTLASEAFSRGFKALIDSYAIKPFWIGQYGQPISHLCFADDILIFLNGEARSVQVFKRFLGLYQRASGQAINFNKSNFTCGKTSLARIRKLERLLEMNKINLPMRYLGAALHKGKNKIRFCSGIIQAFDKKLTSWKQKCLNMGGRAILIKYVLNTIPQHTLAVDILPKSVIKILERKMATFLWGSANNKNKYHWINWQKVCLSNEEGGLGIRSIHDVQKALSLKLWWKWKCKSSLWAKFCHSRYPRGLDIIPKSYDSTIWKRICDINAIGLENS</sequence>
<organism evidence="2 3">
    <name type="scientific">Cuscuta europaea</name>
    <name type="common">European dodder</name>
    <dbReference type="NCBI Taxonomy" id="41803"/>
    <lineage>
        <taxon>Eukaryota</taxon>
        <taxon>Viridiplantae</taxon>
        <taxon>Streptophyta</taxon>
        <taxon>Embryophyta</taxon>
        <taxon>Tracheophyta</taxon>
        <taxon>Spermatophyta</taxon>
        <taxon>Magnoliopsida</taxon>
        <taxon>eudicotyledons</taxon>
        <taxon>Gunneridae</taxon>
        <taxon>Pentapetalae</taxon>
        <taxon>asterids</taxon>
        <taxon>lamiids</taxon>
        <taxon>Solanales</taxon>
        <taxon>Convolvulaceae</taxon>
        <taxon>Cuscuteae</taxon>
        <taxon>Cuscuta</taxon>
        <taxon>Cuscuta subgen. Cuscuta</taxon>
    </lineage>
</organism>
<proteinExistence type="predicted"/>
<dbReference type="PANTHER" id="PTHR33116:SF80">
    <property type="entry name" value="REVERSE TRANSCRIPTASE ZINC-BINDING DOMAIN-CONTAINING PROTEIN"/>
    <property type="match status" value="1"/>
</dbReference>
<evidence type="ECO:0000259" key="1">
    <source>
        <dbReference type="PROSITE" id="PS50878"/>
    </source>
</evidence>
<keyword evidence="3" id="KW-1185">Reference proteome</keyword>
<dbReference type="InterPro" id="IPR000477">
    <property type="entry name" value="RT_dom"/>
</dbReference>
<dbReference type="PROSITE" id="PS50878">
    <property type="entry name" value="RT_POL"/>
    <property type="match status" value="1"/>
</dbReference>
<dbReference type="InterPro" id="IPR043502">
    <property type="entry name" value="DNA/RNA_pol_sf"/>
</dbReference>
<dbReference type="EMBL" id="CAMAPE010000020">
    <property type="protein sequence ID" value="CAH9089090.1"/>
    <property type="molecule type" value="Genomic_DNA"/>
</dbReference>
<dbReference type="Proteomes" id="UP001152484">
    <property type="component" value="Unassembled WGS sequence"/>
</dbReference>
<dbReference type="SUPFAM" id="SSF56672">
    <property type="entry name" value="DNA/RNA polymerases"/>
    <property type="match status" value="1"/>
</dbReference>